<dbReference type="Pfam" id="PF13041">
    <property type="entry name" value="PPR_2"/>
    <property type="match status" value="2"/>
</dbReference>
<feature type="repeat" description="PPR" evidence="3">
    <location>
        <begin position="463"/>
        <end position="497"/>
    </location>
</feature>
<dbReference type="PANTHER" id="PTHR47938">
    <property type="entry name" value="RESPIRATORY COMPLEX I CHAPERONE (CIA84), PUTATIVE (AFU_ORTHOLOGUE AFUA_2G06020)-RELATED"/>
    <property type="match status" value="1"/>
</dbReference>
<feature type="repeat" description="PPR" evidence="3">
    <location>
        <begin position="393"/>
        <end position="427"/>
    </location>
</feature>
<dbReference type="EnsemblPlants" id="AES58938">
    <property type="protein sequence ID" value="AES58938"/>
    <property type="gene ID" value="MTR_1g011520"/>
</dbReference>
<dbReference type="Proteomes" id="UP000265566">
    <property type="component" value="Chromosome 1"/>
</dbReference>
<dbReference type="EMBL" id="CM001217">
    <property type="protein sequence ID" value="AES58938.1"/>
    <property type="molecule type" value="Genomic_DNA"/>
</dbReference>
<evidence type="ECO:0000256" key="4">
    <source>
        <dbReference type="SAM" id="MobiDB-lite"/>
    </source>
</evidence>
<dbReference type="SUPFAM" id="SSF81901">
    <property type="entry name" value="HCP-like"/>
    <property type="match status" value="1"/>
</dbReference>
<organism evidence="5 8">
    <name type="scientific">Medicago truncatula</name>
    <name type="common">Barrel medic</name>
    <name type="synonym">Medicago tribuloides</name>
    <dbReference type="NCBI Taxonomy" id="3880"/>
    <lineage>
        <taxon>Eukaryota</taxon>
        <taxon>Viridiplantae</taxon>
        <taxon>Streptophyta</taxon>
        <taxon>Embryophyta</taxon>
        <taxon>Tracheophyta</taxon>
        <taxon>Spermatophyta</taxon>
        <taxon>Magnoliopsida</taxon>
        <taxon>eudicotyledons</taxon>
        <taxon>Gunneridae</taxon>
        <taxon>Pentapetalae</taxon>
        <taxon>rosids</taxon>
        <taxon>fabids</taxon>
        <taxon>Fabales</taxon>
        <taxon>Fabaceae</taxon>
        <taxon>Papilionoideae</taxon>
        <taxon>50 kb inversion clade</taxon>
        <taxon>NPAAA clade</taxon>
        <taxon>Hologalegina</taxon>
        <taxon>IRL clade</taxon>
        <taxon>Trifolieae</taxon>
        <taxon>Medicago</taxon>
    </lineage>
</organism>
<proteinExistence type="inferred from homology"/>
<keyword evidence="8" id="KW-1185">Reference proteome</keyword>
<dbReference type="InterPro" id="IPR011990">
    <property type="entry name" value="TPR-like_helical_dom_sf"/>
</dbReference>
<sequence>MHPHIPHRILRSILSSTLKPIHLRPFSSWLSQPGNPLINWPSLPSKPTPIPTLNPNPNSKPESSQPTFSPNDFTLISTLFTNPSISPGSSLLTNLTQTGIKPTPPLLHAVFDHFASSPKLLHSLYLWALNQPGFKPDSSLFDSVINALAKMKEFDDAWSLVLDRIRRDDDDDEKLVSVGTFAIIIRRYARAGMHKAAIRTFEFAKDKKSIVDSVSEMSLFEILIDSLCKEGSAREASEYLLRRKETDLGWVPSIRVYNIMLNGWFRARKLKHAERLWEEMKNENVRPSVVTYGTLVEGYCRMRRVEKALEMVGEMTKEGIKPNAIVYNPIIDALAEAGRFKEALGMMERFHVLQIGPTLSTYNSLVKGFCKAGDIEGASKILKKMISRGFLPIPTTYNYFFRYFSRCGKVDEGMNLYTKMIESGHNPDRLTYHLVLKMLCEEEKLELAVQVSMEMRHKGYDMDLATSTMLTHLLCKMHKLEEAFAEFEDMIRRGIIPQYLTFQKLNVELKKQGMNEMARKLCHLMSSVPYSDKLPNTYGEVRDDAHARRKSIIQKAKAVSELLKDPKELDKFRSSSEDAVSSLNKFE</sequence>
<accession>G7I6B3</accession>
<feature type="repeat" description="PPR" evidence="3">
    <location>
        <begin position="288"/>
        <end position="322"/>
    </location>
</feature>
<dbReference type="InterPro" id="IPR002885">
    <property type="entry name" value="PPR_rpt"/>
</dbReference>
<feature type="compositionally biased region" description="Pro residues" evidence="4">
    <location>
        <begin position="44"/>
        <end position="54"/>
    </location>
</feature>
<evidence type="ECO:0000256" key="1">
    <source>
        <dbReference type="ARBA" id="ARBA00007626"/>
    </source>
</evidence>
<dbReference type="NCBIfam" id="TIGR00756">
    <property type="entry name" value="PPR"/>
    <property type="match status" value="5"/>
</dbReference>
<reference evidence="5 8" key="2">
    <citation type="journal article" date="2014" name="BMC Genomics">
        <title>An improved genome release (version Mt4.0) for the model legume Medicago truncatula.</title>
        <authorList>
            <person name="Tang H."/>
            <person name="Krishnakumar V."/>
            <person name="Bidwell S."/>
            <person name="Rosen B."/>
            <person name="Chan A."/>
            <person name="Zhou S."/>
            <person name="Gentzbittel L."/>
            <person name="Childs K.L."/>
            <person name="Yandell M."/>
            <person name="Gundlach H."/>
            <person name="Mayer K.F."/>
            <person name="Schwartz D.C."/>
            <person name="Town C.D."/>
        </authorList>
    </citation>
    <scope>GENOME REANNOTATION</scope>
    <source>
        <strain evidence="7 8">cv. Jemalong A17</strain>
    </source>
</reference>
<reference evidence="7" key="3">
    <citation type="submission" date="2015-04" db="UniProtKB">
        <authorList>
            <consortium name="EnsemblPlants"/>
        </authorList>
    </citation>
    <scope>IDENTIFICATION</scope>
    <source>
        <strain evidence="7">cv. Jemalong A17</strain>
    </source>
</reference>
<dbReference type="Pfam" id="PF12854">
    <property type="entry name" value="PPR_1"/>
    <property type="match status" value="2"/>
</dbReference>
<evidence type="ECO:0000313" key="7">
    <source>
        <dbReference type="EnsemblPlants" id="AES58938"/>
    </source>
</evidence>
<dbReference type="PaxDb" id="3880-AES58938"/>
<feature type="repeat" description="PPR" evidence="3">
    <location>
        <begin position="358"/>
        <end position="392"/>
    </location>
</feature>
<feature type="repeat" description="PPR" evidence="3">
    <location>
        <begin position="253"/>
        <end position="287"/>
    </location>
</feature>
<dbReference type="HOGENOM" id="CLU_002706_49_20_1"/>
<keyword evidence="2" id="KW-0677">Repeat</keyword>
<dbReference type="Pfam" id="PF01535">
    <property type="entry name" value="PPR"/>
    <property type="match status" value="2"/>
</dbReference>
<dbReference type="OrthoDB" id="185373at2759"/>
<comment type="similarity">
    <text evidence="1">Belongs to the PPR family. P subfamily.</text>
</comment>
<evidence type="ECO:0000256" key="3">
    <source>
        <dbReference type="PROSITE-ProRule" id="PRU00708"/>
    </source>
</evidence>
<protein>
    <submittedName>
        <fullName evidence="5">PPR containing plant-like protein</fullName>
    </submittedName>
    <submittedName>
        <fullName evidence="6">Putative tetratricopeptide-like helical domain-containing protein</fullName>
    </submittedName>
</protein>
<feature type="repeat" description="PPR" evidence="3">
    <location>
        <begin position="323"/>
        <end position="357"/>
    </location>
</feature>
<dbReference type="Proteomes" id="UP000002051">
    <property type="component" value="Unassembled WGS sequence"/>
</dbReference>
<dbReference type="STRING" id="3880.G7I6B3"/>
<dbReference type="PANTHER" id="PTHR47938:SF46">
    <property type="entry name" value="PENTACOTRIPEPTIDE-REPEAT REGION OF PRORP DOMAIN-CONTAINING PROTEIN"/>
    <property type="match status" value="1"/>
</dbReference>
<reference evidence="6" key="4">
    <citation type="journal article" date="2018" name="Nat. Plants">
        <title>Whole-genome landscape of Medicago truncatula symbiotic genes.</title>
        <authorList>
            <person name="Pecrix Y."/>
            <person name="Gamas P."/>
            <person name="Carrere S."/>
        </authorList>
    </citation>
    <scope>NUCLEOTIDE SEQUENCE</scope>
    <source>
        <tissue evidence="6">Leaves</tissue>
    </source>
</reference>
<dbReference type="Gene3D" id="1.25.40.10">
    <property type="entry name" value="Tetratricopeptide repeat domain"/>
    <property type="match status" value="4"/>
</dbReference>
<evidence type="ECO:0000256" key="2">
    <source>
        <dbReference type="ARBA" id="ARBA00022737"/>
    </source>
</evidence>
<evidence type="ECO:0000313" key="6">
    <source>
        <dbReference type="EMBL" id="RHN76886.1"/>
    </source>
</evidence>
<feature type="region of interest" description="Disordered" evidence="4">
    <location>
        <begin position="40"/>
        <end position="67"/>
    </location>
</feature>
<dbReference type="OMA" id="NYFFRFF"/>
<reference evidence="5 8" key="1">
    <citation type="journal article" date="2011" name="Nature">
        <title>The Medicago genome provides insight into the evolution of rhizobial symbioses.</title>
        <authorList>
            <person name="Young N.D."/>
            <person name="Debelle F."/>
            <person name="Oldroyd G.E."/>
            <person name="Geurts R."/>
            <person name="Cannon S.B."/>
            <person name="Udvardi M.K."/>
            <person name="Benedito V.A."/>
            <person name="Mayer K.F."/>
            <person name="Gouzy J."/>
            <person name="Schoof H."/>
            <person name="Van de Peer Y."/>
            <person name="Proost S."/>
            <person name="Cook D.R."/>
            <person name="Meyers B.C."/>
            <person name="Spannagl M."/>
            <person name="Cheung F."/>
            <person name="De Mita S."/>
            <person name="Krishnakumar V."/>
            <person name="Gundlach H."/>
            <person name="Zhou S."/>
            <person name="Mudge J."/>
            <person name="Bharti A.K."/>
            <person name="Murray J.D."/>
            <person name="Naoumkina M.A."/>
            <person name="Rosen B."/>
            <person name="Silverstein K.A."/>
            <person name="Tang H."/>
            <person name="Rombauts S."/>
            <person name="Zhao P.X."/>
            <person name="Zhou P."/>
            <person name="Barbe V."/>
            <person name="Bardou P."/>
            <person name="Bechner M."/>
            <person name="Bellec A."/>
            <person name="Berger A."/>
            <person name="Berges H."/>
            <person name="Bidwell S."/>
            <person name="Bisseling T."/>
            <person name="Choisne N."/>
            <person name="Couloux A."/>
            <person name="Denny R."/>
            <person name="Deshpande S."/>
            <person name="Dai X."/>
            <person name="Doyle J.J."/>
            <person name="Dudez A.M."/>
            <person name="Farmer A.D."/>
            <person name="Fouteau S."/>
            <person name="Franken C."/>
            <person name="Gibelin C."/>
            <person name="Gish J."/>
            <person name="Goldstein S."/>
            <person name="Gonzalez A.J."/>
            <person name="Green P.J."/>
            <person name="Hallab A."/>
            <person name="Hartog M."/>
            <person name="Hua A."/>
            <person name="Humphray S.J."/>
            <person name="Jeong D.H."/>
            <person name="Jing Y."/>
            <person name="Jocker A."/>
            <person name="Kenton S.M."/>
            <person name="Kim D.J."/>
            <person name="Klee K."/>
            <person name="Lai H."/>
            <person name="Lang C."/>
            <person name="Lin S."/>
            <person name="Macmil S.L."/>
            <person name="Magdelenat G."/>
            <person name="Matthews L."/>
            <person name="McCorrison J."/>
            <person name="Monaghan E.L."/>
            <person name="Mun J.H."/>
            <person name="Najar F.Z."/>
            <person name="Nicholson C."/>
            <person name="Noirot C."/>
            <person name="O'Bleness M."/>
            <person name="Paule C.R."/>
            <person name="Poulain J."/>
            <person name="Prion F."/>
            <person name="Qin B."/>
            <person name="Qu C."/>
            <person name="Retzel E.F."/>
            <person name="Riddle C."/>
            <person name="Sallet E."/>
            <person name="Samain S."/>
            <person name="Samson N."/>
            <person name="Sanders I."/>
            <person name="Saurat O."/>
            <person name="Scarpelli C."/>
            <person name="Schiex T."/>
            <person name="Segurens B."/>
            <person name="Severin A.J."/>
            <person name="Sherrier D.J."/>
            <person name="Shi R."/>
            <person name="Sims S."/>
            <person name="Singer S.R."/>
            <person name="Sinharoy S."/>
            <person name="Sterck L."/>
            <person name="Viollet A."/>
            <person name="Wang B.B."/>
            <person name="Wang K."/>
            <person name="Wang M."/>
            <person name="Wang X."/>
            <person name="Warfsmann J."/>
            <person name="Weissenbach J."/>
            <person name="White D.D."/>
            <person name="White J.D."/>
            <person name="Wiley G.B."/>
            <person name="Wincker P."/>
            <person name="Xing Y."/>
            <person name="Yang L."/>
            <person name="Yao Z."/>
            <person name="Ying F."/>
            <person name="Zhai J."/>
            <person name="Zhou L."/>
            <person name="Zuber A."/>
            <person name="Denarie J."/>
            <person name="Dixon R.A."/>
            <person name="May G.D."/>
            <person name="Schwartz D.C."/>
            <person name="Rogers J."/>
            <person name="Quetier F."/>
            <person name="Town C.D."/>
            <person name="Roe B.A."/>
        </authorList>
    </citation>
    <scope>NUCLEOTIDE SEQUENCE [LARGE SCALE GENOMIC DNA]</scope>
    <source>
        <strain evidence="5">A17</strain>
        <strain evidence="7 8">cv. Jemalong A17</strain>
    </source>
</reference>
<dbReference type="AlphaFoldDB" id="G7I6B3"/>
<evidence type="ECO:0000313" key="5">
    <source>
        <dbReference type="EMBL" id="AES58938.1"/>
    </source>
</evidence>
<name>G7I6B3_MEDTR</name>
<evidence type="ECO:0000313" key="8">
    <source>
        <dbReference type="Proteomes" id="UP000002051"/>
    </source>
</evidence>
<dbReference type="EMBL" id="PSQE01000001">
    <property type="protein sequence ID" value="RHN76886.1"/>
    <property type="molecule type" value="Genomic_DNA"/>
</dbReference>
<dbReference type="eggNOG" id="KOG4197">
    <property type="taxonomic scope" value="Eukaryota"/>
</dbReference>
<dbReference type="Gramene" id="rna271">
    <property type="protein sequence ID" value="RHN76886.1"/>
    <property type="gene ID" value="gene271"/>
</dbReference>
<feature type="repeat" description="PPR" evidence="3">
    <location>
        <begin position="428"/>
        <end position="462"/>
    </location>
</feature>
<dbReference type="PROSITE" id="PS51375">
    <property type="entry name" value="PPR"/>
    <property type="match status" value="7"/>
</dbReference>
<gene>
    <name evidence="5" type="ordered locus">MTR_1g011520</name>
    <name evidence="6" type="ORF">MtrunA17_Chr1g0148741</name>
</gene>